<dbReference type="EMBL" id="MT162467">
    <property type="protein sequence ID" value="QIN97109.1"/>
    <property type="molecule type" value="Genomic_DNA"/>
</dbReference>
<dbReference type="GeneID" id="77946750"/>
<sequence length="143" mass="14812">MSAIKPQSDIVSKDFSALPGGATFNERVLYAATKVHVFNNTDTPIVVMRCAAQNNDPATGNAFSVDVDAGFGIGGIILGVGESVIIAKKPGNAIFDKDAGEYIQEPGEQYWGEVVRVTDIDPAGSVGAPTQGAVYASAVSTAY</sequence>
<dbReference type="RefSeq" id="YP_010670777.1">
    <property type="nucleotide sequence ID" value="NC_070965.1"/>
</dbReference>
<dbReference type="Proteomes" id="UP000501900">
    <property type="component" value="Genome"/>
</dbReference>
<name>A0A6G8R6V2_9CAUD</name>
<dbReference type="KEGG" id="vg:77946750"/>
<organism evidence="1 2">
    <name type="scientific">Synechococcus phage S-H34</name>
    <dbReference type="NCBI Taxonomy" id="2718942"/>
    <lineage>
        <taxon>Viruses</taxon>
        <taxon>Duplodnaviria</taxon>
        <taxon>Heunggongvirae</taxon>
        <taxon>Uroviricota</taxon>
        <taxon>Caudoviricetes</taxon>
        <taxon>Pantevenvirales</taxon>
        <taxon>Kyanoviridae</taxon>
        <taxon>Makaravirus</taxon>
        <taxon>Makaravirus thirtyfour</taxon>
    </lineage>
</organism>
<reference evidence="1 2" key="1">
    <citation type="submission" date="2020-03" db="EMBL/GenBank/DDBJ databases">
        <title>The Isolation and Genome Sequence of a Novel Cyanophage S-H34 from the Huanghai Sea, China.</title>
        <authorList>
            <person name="Jiang T."/>
        </authorList>
    </citation>
    <scope>NUCLEOTIDE SEQUENCE [LARGE SCALE GENOMIC DNA]</scope>
</reference>
<evidence type="ECO:0000313" key="1">
    <source>
        <dbReference type="EMBL" id="QIN97109.1"/>
    </source>
</evidence>
<protein>
    <submittedName>
        <fullName evidence="1">Uncharacterized protein</fullName>
    </submittedName>
</protein>
<evidence type="ECO:0000313" key="2">
    <source>
        <dbReference type="Proteomes" id="UP000501900"/>
    </source>
</evidence>
<accession>A0A6G8R6V2</accession>
<proteinExistence type="predicted"/>
<keyword evidence="2" id="KW-1185">Reference proteome</keyword>